<comment type="similarity">
    <text evidence="2 4">Belongs to the UDP-N-acetylglucosamine 2-epimerase family.</text>
</comment>
<dbReference type="EMBL" id="FQVN01000014">
    <property type="protein sequence ID" value="SHG81826.1"/>
    <property type="molecule type" value="Genomic_DNA"/>
</dbReference>
<dbReference type="CDD" id="cd03786">
    <property type="entry name" value="GTB_UDP-GlcNAc_2-Epimerase"/>
    <property type="match status" value="1"/>
</dbReference>
<dbReference type="InterPro" id="IPR003331">
    <property type="entry name" value="UDP_GlcNAc_Epimerase_2_dom"/>
</dbReference>
<evidence type="ECO:0000313" key="6">
    <source>
        <dbReference type="EMBL" id="SHG81826.1"/>
    </source>
</evidence>
<dbReference type="PANTHER" id="PTHR43174:SF2">
    <property type="entry name" value="UDP-N-ACETYLGLUCOSAMINE 2-EPIMERASE"/>
    <property type="match status" value="1"/>
</dbReference>
<dbReference type="EC" id="5.1.3.14" evidence="3"/>
<dbReference type="GO" id="GO:0008761">
    <property type="term" value="F:UDP-N-acetylglucosamine 2-epimerase activity"/>
    <property type="evidence" value="ECO:0007669"/>
    <property type="project" value="UniProtKB-EC"/>
</dbReference>
<name>A0A1M5MWW7_STRHI</name>
<proteinExistence type="inferred from homology"/>
<reference evidence="6 7" key="1">
    <citation type="submission" date="2016-11" db="EMBL/GenBank/DDBJ databases">
        <authorList>
            <person name="Jaros S."/>
            <person name="Januszkiewicz K."/>
            <person name="Wedrychowicz H."/>
        </authorList>
    </citation>
    <scope>NUCLEOTIDE SEQUENCE [LARGE SCALE GENOMIC DNA]</scope>
    <source>
        <strain evidence="6 7">DSM 44523</strain>
    </source>
</reference>
<organism evidence="6 7">
    <name type="scientific">Streptoalloteichus hindustanus</name>
    <dbReference type="NCBI Taxonomy" id="2017"/>
    <lineage>
        <taxon>Bacteria</taxon>
        <taxon>Bacillati</taxon>
        <taxon>Actinomycetota</taxon>
        <taxon>Actinomycetes</taxon>
        <taxon>Pseudonocardiales</taxon>
        <taxon>Pseudonocardiaceae</taxon>
        <taxon>Streptoalloteichus</taxon>
    </lineage>
</organism>
<feature type="domain" description="UDP-N-acetylglucosamine 2-epimerase" evidence="5">
    <location>
        <begin position="39"/>
        <end position="381"/>
    </location>
</feature>
<dbReference type="STRING" id="2017.SAMN05444320_11485"/>
<gene>
    <name evidence="6" type="ORF">SAMN05444320_11485</name>
</gene>
<keyword evidence="1 4" id="KW-0413">Isomerase</keyword>
<dbReference type="NCBIfam" id="TIGR00236">
    <property type="entry name" value="wecB"/>
    <property type="match status" value="1"/>
</dbReference>
<dbReference type="AlphaFoldDB" id="A0A1M5MWW7"/>
<evidence type="ECO:0000259" key="5">
    <source>
        <dbReference type="Pfam" id="PF02350"/>
    </source>
</evidence>
<evidence type="ECO:0000256" key="2">
    <source>
        <dbReference type="ARBA" id="ARBA00038209"/>
    </source>
</evidence>
<sequence>MHHTRDRVNPDGRKRRPEIHLVGGTRPEAVKLAPVAAAMARSGRLRPVVVASGQHPALFDQALAAFGRRPDIRLRVERRTGSQAELLGFAVNALDAVFAAGRPSAVMVQGDTTTTLAGALAAFWHGVPVVHLEAGLRSHDLAAPFPEEANRRMVGQISALHLPPTPAAAANLADEGIAGPNVLVIGNTAVDAMLDVVARGLPFSDPRLSELDTRVRAGGSRLVLVTAHRREAWGRPLDEVLAAVRALIAAHRDLEVVLPAHPNPAVREQVVRALGAVDRALITDPLPYPDLARLLRLATLVLSDSGGIQEEAPSFGVPVLVLRDVTERVEAVEAGCALLVGTDRDRVLATAHRLLTDEAARAAMTARGNPFGDGRAAERAEHAVAWLLGLDERRPTEFSAVATKALR</sequence>
<dbReference type="Pfam" id="PF02350">
    <property type="entry name" value="Epimerase_2"/>
    <property type="match status" value="1"/>
</dbReference>
<dbReference type="Gene3D" id="3.40.50.2000">
    <property type="entry name" value="Glycogen Phosphorylase B"/>
    <property type="match status" value="2"/>
</dbReference>
<dbReference type="PANTHER" id="PTHR43174">
    <property type="entry name" value="UDP-N-ACETYLGLUCOSAMINE 2-EPIMERASE"/>
    <property type="match status" value="1"/>
</dbReference>
<evidence type="ECO:0000256" key="3">
    <source>
        <dbReference type="ARBA" id="ARBA00038858"/>
    </source>
</evidence>
<dbReference type="InterPro" id="IPR029767">
    <property type="entry name" value="WecB-like"/>
</dbReference>
<evidence type="ECO:0000256" key="1">
    <source>
        <dbReference type="ARBA" id="ARBA00023235"/>
    </source>
</evidence>
<dbReference type="RefSeq" id="WP_234995986.1">
    <property type="nucleotide sequence ID" value="NZ_FQVN01000014.1"/>
</dbReference>
<dbReference type="SUPFAM" id="SSF53756">
    <property type="entry name" value="UDP-Glycosyltransferase/glycogen phosphorylase"/>
    <property type="match status" value="1"/>
</dbReference>
<protein>
    <recommendedName>
        <fullName evidence="3">UDP-N-acetylglucosamine 2-epimerase (non-hydrolyzing)</fullName>
        <ecNumber evidence="3">5.1.3.14</ecNumber>
    </recommendedName>
</protein>
<keyword evidence="7" id="KW-1185">Reference proteome</keyword>
<evidence type="ECO:0000256" key="4">
    <source>
        <dbReference type="RuleBase" id="RU003513"/>
    </source>
</evidence>
<evidence type="ECO:0000313" key="7">
    <source>
        <dbReference type="Proteomes" id="UP000184501"/>
    </source>
</evidence>
<accession>A0A1M5MWW7</accession>
<dbReference type="Proteomes" id="UP000184501">
    <property type="component" value="Unassembled WGS sequence"/>
</dbReference>